<reference evidence="2 3" key="1">
    <citation type="submission" date="2024-09" db="EMBL/GenBank/DDBJ databases">
        <authorList>
            <person name="Sun Q."/>
            <person name="Mori K."/>
        </authorList>
    </citation>
    <scope>NUCLEOTIDE SEQUENCE [LARGE SCALE GENOMIC DNA]</scope>
    <source>
        <strain evidence="2 3">CCM 7706</strain>
    </source>
</reference>
<feature type="transmembrane region" description="Helical" evidence="1">
    <location>
        <begin position="6"/>
        <end position="27"/>
    </location>
</feature>
<accession>A0ABV6CZQ6</accession>
<gene>
    <name evidence="2" type="ORF">ACFFJC_16595</name>
</gene>
<protein>
    <submittedName>
        <fullName evidence="2">Uncharacterized protein</fullName>
    </submittedName>
</protein>
<evidence type="ECO:0000313" key="3">
    <source>
        <dbReference type="Proteomes" id="UP001589798"/>
    </source>
</evidence>
<keyword evidence="1" id="KW-1133">Transmembrane helix</keyword>
<keyword evidence="1" id="KW-0472">Membrane</keyword>
<sequence>MSFGDFMGLSAVLGSMIAVFGILAGVYKRRLEYLERKLQITAGATAEKAAQYATHNSEMENRLRVLERIVTEGEGGRDIALQIEALRERDAPGVLTKVTTQ</sequence>
<dbReference type="RefSeq" id="WP_379488619.1">
    <property type="nucleotide sequence ID" value="NZ_JBHLWK010000021.1"/>
</dbReference>
<evidence type="ECO:0000256" key="1">
    <source>
        <dbReference type="SAM" id="Phobius"/>
    </source>
</evidence>
<dbReference type="Proteomes" id="UP001589798">
    <property type="component" value="Unassembled WGS sequence"/>
</dbReference>
<keyword evidence="3" id="KW-1185">Reference proteome</keyword>
<comment type="caution">
    <text evidence="2">The sequence shown here is derived from an EMBL/GenBank/DDBJ whole genome shotgun (WGS) entry which is preliminary data.</text>
</comment>
<dbReference type="EMBL" id="JBHLWK010000021">
    <property type="protein sequence ID" value="MFC0205886.1"/>
    <property type="molecule type" value="Genomic_DNA"/>
</dbReference>
<keyword evidence="1" id="KW-0812">Transmembrane</keyword>
<name>A0ABV6CZQ6_9SPHN</name>
<organism evidence="2 3">
    <name type="scientific">Novosphingobium soli</name>
    <dbReference type="NCBI Taxonomy" id="574956"/>
    <lineage>
        <taxon>Bacteria</taxon>
        <taxon>Pseudomonadati</taxon>
        <taxon>Pseudomonadota</taxon>
        <taxon>Alphaproteobacteria</taxon>
        <taxon>Sphingomonadales</taxon>
        <taxon>Sphingomonadaceae</taxon>
        <taxon>Novosphingobium</taxon>
    </lineage>
</organism>
<proteinExistence type="predicted"/>
<evidence type="ECO:0000313" key="2">
    <source>
        <dbReference type="EMBL" id="MFC0205886.1"/>
    </source>
</evidence>